<dbReference type="Pfam" id="PF19077">
    <property type="entry name" value="Big_13"/>
    <property type="match status" value="7"/>
</dbReference>
<feature type="domain" description="Bacterial Ig-like" evidence="2">
    <location>
        <begin position="1"/>
        <end position="71"/>
    </location>
</feature>
<feature type="domain" description="Bacterial Ig-like" evidence="2">
    <location>
        <begin position="586"/>
        <end position="674"/>
    </location>
</feature>
<feature type="region of interest" description="Disordered" evidence="1">
    <location>
        <begin position="584"/>
        <end position="606"/>
    </location>
</feature>
<dbReference type="EMBL" id="VFRR01000101">
    <property type="protein sequence ID" value="TPE43437.1"/>
    <property type="molecule type" value="Genomic_DNA"/>
</dbReference>
<feature type="non-terminal residue" evidence="3">
    <location>
        <position position="686"/>
    </location>
</feature>
<feature type="region of interest" description="Disordered" evidence="1">
    <location>
        <begin position="470"/>
        <end position="504"/>
    </location>
</feature>
<feature type="compositionally biased region" description="Polar residues" evidence="1">
    <location>
        <begin position="484"/>
        <end position="502"/>
    </location>
</feature>
<feature type="compositionally biased region" description="Low complexity" evidence="1">
    <location>
        <begin position="193"/>
        <end position="202"/>
    </location>
</feature>
<reference evidence="3 4" key="1">
    <citation type="submission" date="2019-06" db="EMBL/GenBank/DDBJ databases">
        <title>A novel bacterium of genus Marinomonas, isolated from coastal sand.</title>
        <authorList>
            <person name="Huang H."/>
            <person name="Mo K."/>
            <person name="Hu Y."/>
        </authorList>
    </citation>
    <scope>NUCLEOTIDE SEQUENCE [LARGE SCALE GENOMIC DNA]</scope>
    <source>
        <strain evidence="3 4">HB171799</strain>
    </source>
</reference>
<dbReference type="RefSeq" id="WP_181161549.1">
    <property type="nucleotide sequence ID" value="NZ_VFRR01000101.1"/>
</dbReference>
<feature type="region of interest" description="Disordered" evidence="1">
    <location>
        <begin position="170"/>
        <end position="202"/>
    </location>
</feature>
<feature type="domain" description="Bacterial Ig-like" evidence="2">
    <location>
        <begin position="72"/>
        <end position="166"/>
    </location>
</feature>
<sequence length="686" mass="70444">NTPTVKGKGEVGAEVTVTVDSQTKTTTVDDNGDWSIQLDQLADGNWTVNATLTDKAGNTTSTISTSFTVDTVTTVSGAMSADSDKGFLNTDEITNVTTPFFNGTGEAGAEIVLSINSKTYTTTVGSDGNWSVQVTDALPEGNHAYTITATDKAGNTATDSGTAKIDLTEPQNFTGGLDTASDTGTSNTDKLTNDTTPTFTGTGEVGSKVTLTLDGASKTVTVDDQGNWSITPDAALTTAGDYNYTLLATDIAGNTKQISDSFELDLVSELTGRLDAASDVGFANDDNVTNVTTPIFSGAAEAGSVVTLTINGKDYSTTVADGQTTWSIQVTDALPNSAGTDYPYTINAVDYAGNNATPVTGTIKVDTSIPTPFTGGLAQTAASDTGRADDDTITNNQTPTFTGTVEEGAKVTLKINNAEYQATVTGTTWSYTLQTGQELPANGPLSYTIEAQDQAGNISTLNRTITLDTTDPSVDSRLAAESDSGVSNSDNLTKDTTPTIKGTSDPLADIEVTFASTNNTYTVRADGDGNWSITVPEAEKLAEGEQAYTVKATDVAGNTTTINGAAFEVDTTAPENFTAGLDAQSDSADARNTNGTNSDGITSDTSPTLTGTVEAGSTVKVTIAGSTYGATVNGTTWTLTLPTLAQGEYSYSAVATDAAGNSTDPVTGDFTIDTAVSTFTGALQAA</sequence>
<dbReference type="InterPro" id="IPR044016">
    <property type="entry name" value="Big_13"/>
</dbReference>
<feature type="domain" description="Bacterial Ig-like" evidence="2">
    <location>
        <begin position="380"/>
        <end position="469"/>
    </location>
</feature>
<comment type="caution">
    <text evidence="3">The sequence shown here is derived from an EMBL/GenBank/DDBJ whole genome shotgun (WGS) entry which is preliminary data.</text>
</comment>
<feature type="domain" description="Bacterial Ig-like" evidence="2">
    <location>
        <begin position="476"/>
        <end position="571"/>
    </location>
</feature>
<evidence type="ECO:0000313" key="3">
    <source>
        <dbReference type="EMBL" id="TPE43437.1"/>
    </source>
</evidence>
<dbReference type="Proteomes" id="UP000315901">
    <property type="component" value="Unassembled WGS sequence"/>
</dbReference>
<organism evidence="3 4">
    <name type="scientific">Maribrevibacterium harenarium</name>
    <dbReference type="NCBI Taxonomy" id="2589817"/>
    <lineage>
        <taxon>Bacteria</taxon>
        <taxon>Pseudomonadati</taxon>
        <taxon>Pseudomonadota</taxon>
        <taxon>Gammaproteobacteria</taxon>
        <taxon>Oceanospirillales</taxon>
        <taxon>Oceanospirillaceae</taxon>
        <taxon>Maribrevibacterium</taxon>
    </lineage>
</organism>
<evidence type="ECO:0000313" key="4">
    <source>
        <dbReference type="Proteomes" id="UP000315901"/>
    </source>
</evidence>
<proteinExistence type="predicted"/>
<feature type="domain" description="Bacterial Ig-like" evidence="2">
    <location>
        <begin position="176"/>
        <end position="265"/>
    </location>
</feature>
<keyword evidence="4" id="KW-1185">Reference proteome</keyword>
<feature type="non-terminal residue" evidence="3">
    <location>
        <position position="1"/>
    </location>
</feature>
<feature type="domain" description="Bacterial Ig-like" evidence="2">
    <location>
        <begin position="270"/>
        <end position="367"/>
    </location>
</feature>
<dbReference type="AlphaFoldDB" id="A0A501W9F7"/>
<evidence type="ECO:0000256" key="1">
    <source>
        <dbReference type="SAM" id="MobiDB-lite"/>
    </source>
</evidence>
<dbReference type="Gene3D" id="2.60.40.10">
    <property type="entry name" value="Immunoglobulins"/>
    <property type="match status" value="7"/>
</dbReference>
<dbReference type="InterPro" id="IPR013783">
    <property type="entry name" value="Ig-like_fold"/>
</dbReference>
<accession>A0A501W9F7</accession>
<protein>
    <submittedName>
        <fullName evidence="3">Ig-like domain repeat protein</fullName>
    </submittedName>
</protein>
<name>A0A501W9F7_9GAMM</name>
<feature type="compositionally biased region" description="Polar residues" evidence="1">
    <location>
        <begin position="170"/>
        <end position="190"/>
    </location>
</feature>
<evidence type="ECO:0000259" key="2">
    <source>
        <dbReference type="Pfam" id="PF19077"/>
    </source>
</evidence>
<dbReference type="NCBIfam" id="NF033510">
    <property type="entry name" value="Ca_tandemer"/>
    <property type="match status" value="7"/>
</dbReference>
<feature type="region of interest" description="Disordered" evidence="1">
    <location>
        <begin position="375"/>
        <end position="401"/>
    </location>
</feature>
<gene>
    <name evidence="3" type="ORF">FJM67_17230</name>
</gene>